<reference evidence="1" key="1">
    <citation type="submission" date="2021-06" db="EMBL/GenBank/DDBJ databases">
        <authorList>
            <person name="Kallberg Y."/>
            <person name="Tangrot J."/>
            <person name="Rosling A."/>
        </authorList>
    </citation>
    <scope>NUCLEOTIDE SEQUENCE</scope>
    <source>
        <strain evidence="1">MA453B</strain>
    </source>
</reference>
<evidence type="ECO:0000313" key="1">
    <source>
        <dbReference type="EMBL" id="CAG8709044.1"/>
    </source>
</evidence>
<gene>
    <name evidence="1" type="ORF">DERYTH_LOCUS13462</name>
</gene>
<accession>A0A9N9HW72</accession>
<dbReference type="Proteomes" id="UP000789405">
    <property type="component" value="Unassembled WGS sequence"/>
</dbReference>
<comment type="caution">
    <text evidence="1">The sequence shown here is derived from an EMBL/GenBank/DDBJ whole genome shotgun (WGS) entry which is preliminary data.</text>
</comment>
<evidence type="ECO:0000313" key="2">
    <source>
        <dbReference type="Proteomes" id="UP000789405"/>
    </source>
</evidence>
<keyword evidence="2" id="KW-1185">Reference proteome</keyword>
<protein>
    <submittedName>
        <fullName evidence="1">19451_t:CDS:1</fullName>
    </submittedName>
</protein>
<dbReference type="AlphaFoldDB" id="A0A9N9HW72"/>
<proteinExistence type="predicted"/>
<organism evidence="1 2">
    <name type="scientific">Dentiscutata erythropus</name>
    <dbReference type="NCBI Taxonomy" id="1348616"/>
    <lineage>
        <taxon>Eukaryota</taxon>
        <taxon>Fungi</taxon>
        <taxon>Fungi incertae sedis</taxon>
        <taxon>Mucoromycota</taxon>
        <taxon>Glomeromycotina</taxon>
        <taxon>Glomeromycetes</taxon>
        <taxon>Diversisporales</taxon>
        <taxon>Gigasporaceae</taxon>
        <taxon>Dentiscutata</taxon>
    </lineage>
</organism>
<name>A0A9N9HW72_9GLOM</name>
<dbReference type="OrthoDB" id="2421517at2759"/>
<dbReference type="EMBL" id="CAJVPY010009469">
    <property type="protein sequence ID" value="CAG8709044.1"/>
    <property type="molecule type" value="Genomic_DNA"/>
</dbReference>
<feature type="non-terminal residue" evidence="1">
    <location>
        <position position="1"/>
    </location>
</feature>
<sequence length="255" mass="29808">QAEASKFQYIIGWTIFKLTKSNTLTLAYEKFAKIKLCLNALSSEQVEYIYDTRSKTTIVIPGADFIQFIYYLESLIHQLFEKHIEYGPDILIYINNNLVNNLPLKKQFSDLLHVAYEFYYNDNSIQLSKEAEDYLLNVKAMNADLKNNTKQNVKPKMKLVTFKKEMLPDNLDLALGQLKIWAQNNVAKSVFEKTFTISNLKILIQAFQDKPVKIKEKKKSALIDLLFNYLNNAQSSMKKQRRKVNFLLEIIKYYS</sequence>